<feature type="domain" description="CS" evidence="17">
    <location>
        <begin position="3"/>
        <end position="95"/>
    </location>
</feature>
<dbReference type="InterPro" id="IPR007482">
    <property type="entry name" value="Tyr_Pase-like_PTPLA"/>
</dbReference>
<dbReference type="InterPro" id="IPR007052">
    <property type="entry name" value="CS_dom"/>
</dbReference>
<keyword evidence="14 16" id="KW-0456">Lyase</keyword>
<dbReference type="PANTHER" id="PTHR11035">
    <property type="entry name" value="VERY-LONG-CHAIN (3R)-3-HYDROXYACYL-COA DEHYDRATASE"/>
    <property type="match status" value="1"/>
</dbReference>
<comment type="subcellular location">
    <subcellularLocation>
        <location evidence="1 16">Endoplasmic reticulum membrane</location>
        <topology evidence="1 16">Multi-pass membrane protein</topology>
    </subcellularLocation>
</comment>
<evidence type="ECO:0000256" key="14">
    <source>
        <dbReference type="ARBA" id="ARBA00023239"/>
    </source>
</evidence>
<dbReference type="GO" id="GO:0030497">
    <property type="term" value="P:fatty acid elongation"/>
    <property type="evidence" value="ECO:0007669"/>
    <property type="project" value="TreeGrafter"/>
</dbReference>
<comment type="similarity">
    <text evidence="15">Belongs to the p23/wos2 family.</text>
</comment>
<evidence type="ECO:0000313" key="18">
    <source>
        <dbReference type="EMBL" id="JAC17611.1"/>
    </source>
</evidence>
<keyword evidence="11 16" id="KW-0443">Lipid metabolism</keyword>
<evidence type="ECO:0000256" key="13">
    <source>
        <dbReference type="ARBA" id="ARBA00023160"/>
    </source>
</evidence>
<evidence type="ECO:0000256" key="11">
    <source>
        <dbReference type="ARBA" id="ARBA00023098"/>
    </source>
</evidence>
<dbReference type="PROSITE" id="PS51203">
    <property type="entry name" value="CS"/>
    <property type="match status" value="1"/>
</dbReference>
<reference evidence="18" key="1">
    <citation type="journal article" date="2014" name="PLoS Negl. Trop. Dis.">
        <title>An updated insight into the Sialotranscriptome of Triatoma infestans: developmental stage and geographic variations.</title>
        <authorList>
            <person name="Schwarz A."/>
            <person name="Medrano-Mercado N."/>
            <person name="Schaub G.A."/>
            <person name="Struchiner C.J."/>
            <person name="Bargues M.D."/>
            <person name="Levy M.Z."/>
            <person name="Ribeiro J.M."/>
        </authorList>
    </citation>
    <scope>NUCLEOTIDE SEQUENCE</scope>
    <source>
        <strain evidence="18">Chile</strain>
        <tissue evidence="18">Salivary glands</tissue>
    </source>
</reference>
<feature type="transmembrane region" description="Helical" evidence="16">
    <location>
        <begin position="290"/>
        <end position="311"/>
    </location>
</feature>
<dbReference type="InterPro" id="IPR008978">
    <property type="entry name" value="HSP20-like_chaperone"/>
</dbReference>
<keyword evidence="6 16" id="KW-0812">Transmembrane</keyword>
<comment type="pathway">
    <text evidence="2 16">Lipid metabolism; fatty acid biosynthesis.</text>
</comment>
<dbReference type="UniPathway" id="UPA00094"/>
<evidence type="ECO:0000259" key="17">
    <source>
        <dbReference type="PROSITE" id="PS51203"/>
    </source>
</evidence>
<comment type="catalytic activity">
    <reaction evidence="16">
        <text>a very-long-chain (3R)-3-hydroxyacyl-CoA = a very-long-chain (2E)-enoyl-CoA + H2O</text>
        <dbReference type="Rhea" id="RHEA:45812"/>
        <dbReference type="ChEBI" id="CHEBI:15377"/>
        <dbReference type="ChEBI" id="CHEBI:83728"/>
        <dbReference type="ChEBI" id="CHEBI:85440"/>
        <dbReference type="EC" id="4.2.1.134"/>
    </reaction>
</comment>
<sequence length="374" mass="43896">MVSPSPFVYWAQDANNIFIKVDLKDIKDPKVDLSKNYVAMTANGVGAHGPSDYSFSLNLFGDIDSDDEVHQTKMSPRAVEFVLKKANSSWWPRLIKHQQKPAWLKVDFERWKSEDEDLSDSNIENSGAKDIMGDYPELYEKLKRDEFGYVKEDVRKVYLVFYNLTQFIFFTYILVVMGVRFMKDGYDSHPGTYDAVGPVFKFAQLIQFLEVMHPIFGYTKGNPMVPLAQVTGRALILFVMIEAEPRMQTKPVVFYLFFIWSVIEVIRYPYYITEIYKRNIGLLTWLRYTIWIPLYPLGALCEGIIILRNIPYFEETQRFVVSMPNSWNFTFHMPTVMRVYLLLLFFPGIYSLMSHMYRARIRKLGPKKLKAKFY</sequence>
<dbReference type="AlphaFoldDB" id="A0A023F8E3"/>
<evidence type="ECO:0000256" key="3">
    <source>
        <dbReference type="ARBA" id="ARBA00007811"/>
    </source>
</evidence>
<dbReference type="SUPFAM" id="SSF49764">
    <property type="entry name" value="HSP20-like chaperones"/>
    <property type="match status" value="1"/>
</dbReference>
<feature type="transmembrane region" description="Helical" evidence="16">
    <location>
        <begin position="331"/>
        <end position="353"/>
    </location>
</feature>
<evidence type="ECO:0000256" key="16">
    <source>
        <dbReference type="RuleBase" id="RU363109"/>
    </source>
</evidence>
<keyword evidence="10" id="KW-0175">Coiled coil</keyword>
<keyword evidence="8 16" id="KW-0276">Fatty acid metabolism</keyword>
<evidence type="ECO:0000256" key="8">
    <source>
        <dbReference type="ARBA" id="ARBA00022832"/>
    </source>
</evidence>
<evidence type="ECO:0000256" key="10">
    <source>
        <dbReference type="ARBA" id="ARBA00023054"/>
    </source>
</evidence>
<evidence type="ECO:0000256" key="9">
    <source>
        <dbReference type="ARBA" id="ARBA00022989"/>
    </source>
</evidence>
<protein>
    <recommendedName>
        <fullName evidence="4 16">Very-long-chain (3R)-3-hydroxyacyl-CoA dehydratase</fullName>
        <ecNumber evidence="4 16">4.2.1.134</ecNumber>
    </recommendedName>
</protein>
<keyword evidence="5 16" id="KW-0444">Lipid biosynthesis</keyword>
<dbReference type="GO" id="GO:0005789">
    <property type="term" value="C:endoplasmic reticulum membrane"/>
    <property type="evidence" value="ECO:0007669"/>
    <property type="project" value="UniProtKB-SubCell"/>
</dbReference>
<dbReference type="CDD" id="cd06465">
    <property type="entry name" value="p23_hB-ind1_like"/>
    <property type="match status" value="1"/>
</dbReference>
<evidence type="ECO:0000256" key="6">
    <source>
        <dbReference type="ARBA" id="ARBA00022692"/>
    </source>
</evidence>
<dbReference type="EMBL" id="GBBI01001101">
    <property type="protein sequence ID" value="JAC17611.1"/>
    <property type="molecule type" value="mRNA"/>
</dbReference>
<comment type="similarity">
    <text evidence="3 16">Belongs to the very long-chain fatty acids dehydratase HACD family.</text>
</comment>
<comment type="function">
    <text evidence="16">Catalyzes the third of the four reactions of the long-chain fatty acids elongation cycle. This endoplasmic reticulum-bound enzymatic process, allows the addition of two carbons to the chain of long- and very long-chain fatty acids/VLCFAs per cycle. This enzyme catalyzes the dehydration of the 3-hydroxyacyl-CoA intermediate into trans-2,3-enoyl-CoA, within each cycle of fatty acid elongation. Thereby, it participates to the production of VLCFAs of different chain lengths that are involved in multiple biological processes as precursors of membrane lipids and lipid mediators.</text>
</comment>
<dbReference type="Gene3D" id="2.60.40.790">
    <property type="match status" value="1"/>
</dbReference>
<dbReference type="Pfam" id="PF04969">
    <property type="entry name" value="CS"/>
    <property type="match status" value="1"/>
</dbReference>
<feature type="transmembrane region" description="Helical" evidence="16">
    <location>
        <begin position="252"/>
        <end position="270"/>
    </location>
</feature>
<evidence type="ECO:0000256" key="12">
    <source>
        <dbReference type="ARBA" id="ARBA00023136"/>
    </source>
</evidence>
<keyword evidence="12 16" id="KW-0472">Membrane</keyword>
<organism evidence="18">
    <name type="scientific">Triatoma infestans</name>
    <name type="common">Assassin bug</name>
    <dbReference type="NCBI Taxonomy" id="30076"/>
    <lineage>
        <taxon>Eukaryota</taxon>
        <taxon>Metazoa</taxon>
        <taxon>Ecdysozoa</taxon>
        <taxon>Arthropoda</taxon>
        <taxon>Hexapoda</taxon>
        <taxon>Insecta</taxon>
        <taxon>Pterygota</taxon>
        <taxon>Neoptera</taxon>
        <taxon>Paraneoptera</taxon>
        <taxon>Hemiptera</taxon>
        <taxon>Heteroptera</taxon>
        <taxon>Panheteroptera</taxon>
        <taxon>Cimicomorpha</taxon>
        <taxon>Reduviidae</taxon>
        <taxon>Triatominae</taxon>
        <taxon>Triatoma</taxon>
    </lineage>
</organism>
<evidence type="ECO:0000256" key="1">
    <source>
        <dbReference type="ARBA" id="ARBA00004477"/>
    </source>
</evidence>
<evidence type="ECO:0000256" key="5">
    <source>
        <dbReference type="ARBA" id="ARBA00022516"/>
    </source>
</evidence>
<evidence type="ECO:0000256" key="15">
    <source>
        <dbReference type="ARBA" id="ARBA00025733"/>
    </source>
</evidence>
<evidence type="ECO:0000256" key="7">
    <source>
        <dbReference type="ARBA" id="ARBA00022824"/>
    </source>
</evidence>
<dbReference type="EC" id="4.2.1.134" evidence="4 16"/>
<dbReference type="GO" id="GO:0042761">
    <property type="term" value="P:very long-chain fatty acid biosynthetic process"/>
    <property type="evidence" value="ECO:0007669"/>
    <property type="project" value="TreeGrafter"/>
</dbReference>
<proteinExistence type="evidence at transcript level"/>
<dbReference type="Pfam" id="PF04387">
    <property type="entry name" value="PTPLA"/>
    <property type="match status" value="1"/>
</dbReference>
<keyword evidence="13 16" id="KW-0275">Fatty acid biosynthesis</keyword>
<name>A0A023F8E3_TRIIF</name>
<keyword evidence="9 16" id="KW-1133">Transmembrane helix</keyword>
<feature type="transmembrane region" description="Helical" evidence="16">
    <location>
        <begin position="157"/>
        <end position="179"/>
    </location>
</feature>
<dbReference type="FunFam" id="2.60.40.790:FF:000013">
    <property type="entry name" value="Very-long-chain (3R)-3-hydroxyacyl-CoA dehydratase"/>
    <property type="match status" value="1"/>
</dbReference>
<dbReference type="GO" id="GO:0102158">
    <property type="term" value="F:very-long-chain (3R)-3-hydroxyacyl-CoA dehydratase activity"/>
    <property type="evidence" value="ECO:0007669"/>
    <property type="project" value="UniProtKB-EC"/>
</dbReference>
<evidence type="ECO:0000256" key="2">
    <source>
        <dbReference type="ARBA" id="ARBA00005194"/>
    </source>
</evidence>
<dbReference type="PANTHER" id="PTHR11035:SF35">
    <property type="entry name" value="VERY-LONG-CHAIN (3R)-3-HYDROXYACYL-COA DEHYDRATASE"/>
    <property type="match status" value="1"/>
</dbReference>
<evidence type="ECO:0000256" key="4">
    <source>
        <dbReference type="ARBA" id="ARBA00013122"/>
    </source>
</evidence>
<dbReference type="GO" id="GO:0030148">
    <property type="term" value="P:sphingolipid biosynthetic process"/>
    <property type="evidence" value="ECO:0007669"/>
    <property type="project" value="TreeGrafter"/>
</dbReference>
<keyword evidence="7 16" id="KW-0256">Endoplasmic reticulum</keyword>
<accession>A0A023F8E3</accession>
<comment type="caution">
    <text evidence="16">Lacks conserved residue(s) required for the propagation of feature annotation.</text>
</comment>